<name>A0A2K3QDQ4_9HYPO</name>
<sequence length="250" mass="27200">MDVFGDTIIADSVPVKQLPQLLFRDSLGGLLDLGGRDTIALALEKPCLSSWRYFRARLGFKQVIGWPVARLNDDLKAAWVTAAEAYGRRCKRESWDKAGRGGGGDAPLRLVVVLKPDARGSHDEVAPPPTNYKKTRNNSGCSLQGTPCRGTGAGPREGDLHHCHDTSPPSHHHPVRPGAHQQAPEHNPELAVRHMHRDGLVVVKALCAPRRVRHPQRPDGRGRARAAGPWRGRVIELQPRQLAASCASGG</sequence>
<feature type="region of interest" description="Disordered" evidence="1">
    <location>
        <begin position="119"/>
        <end position="185"/>
    </location>
</feature>
<feature type="compositionally biased region" description="Basic and acidic residues" evidence="1">
    <location>
        <begin position="156"/>
        <end position="165"/>
    </location>
</feature>
<gene>
    <name evidence="2" type="ORF">TCAP_04412</name>
</gene>
<evidence type="ECO:0000313" key="2">
    <source>
        <dbReference type="EMBL" id="PNY25653.1"/>
    </source>
</evidence>
<feature type="region of interest" description="Disordered" evidence="1">
    <location>
        <begin position="212"/>
        <end position="232"/>
    </location>
</feature>
<protein>
    <submittedName>
        <fullName evidence="2">Uncharacterized protein</fullName>
    </submittedName>
</protein>
<dbReference type="AlphaFoldDB" id="A0A2K3QDQ4"/>
<dbReference type="EMBL" id="NRSZ01000697">
    <property type="protein sequence ID" value="PNY25653.1"/>
    <property type="molecule type" value="Genomic_DNA"/>
</dbReference>
<reference evidence="2 3" key="1">
    <citation type="submission" date="2017-08" db="EMBL/GenBank/DDBJ databases">
        <title>Harnessing the power of phylogenomics to disentangle the directionality and signatures of interkingdom host jumping in the parasitic fungal genus Tolypocladium.</title>
        <authorList>
            <person name="Quandt C.A."/>
            <person name="Patterson W."/>
            <person name="Spatafora J.W."/>
        </authorList>
    </citation>
    <scope>NUCLEOTIDE SEQUENCE [LARGE SCALE GENOMIC DNA]</scope>
    <source>
        <strain evidence="2 3">CBS 113982</strain>
    </source>
</reference>
<proteinExistence type="predicted"/>
<keyword evidence="3" id="KW-1185">Reference proteome</keyword>
<evidence type="ECO:0000313" key="3">
    <source>
        <dbReference type="Proteomes" id="UP000236621"/>
    </source>
</evidence>
<comment type="caution">
    <text evidence="2">The sequence shown here is derived from an EMBL/GenBank/DDBJ whole genome shotgun (WGS) entry which is preliminary data.</text>
</comment>
<organism evidence="2 3">
    <name type="scientific">Tolypocladium capitatum</name>
    <dbReference type="NCBI Taxonomy" id="45235"/>
    <lineage>
        <taxon>Eukaryota</taxon>
        <taxon>Fungi</taxon>
        <taxon>Dikarya</taxon>
        <taxon>Ascomycota</taxon>
        <taxon>Pezizomycotina</taxon>
        <taxon>Sordariomycetes</taxon>
        <taxon>Hypocreomycetidae</taxon>
        <taxon>Hypocreales</taxon>
        <taxon>Ophiocordycipitaceae</taxon>
        <taxon>Tolypocladium</taxon>
    </lineage>
</organism>
<dbReference type="Proteomes" id="UP000236621">
    <property type="component" value="Unassembled WGS sequence"/>
</dbReference>
<evidence type="ECO:0000256" key="1">
    <source>
        <dbReference type="SAM" id="MobiDB-lite"/>
    </source>
</evidence>
<accession>A0A2K3QDQ4</accession>